<keyword evidence="6 12" id="KW-0812">Transmembrane</keyword>
<comment type="subcellular location">
    <subcellularLocation>
        <location evidence="1">Lysosome membrane</location>
        <topology evidence="1">Multi-pass membrane protein</topology>
    </subcellularLocation>
</comment>
<feature type="transmembrane region" description="Helical" evidence="12">
    <location>
        <begin position="375"/>
        <end position="397"/>
    </location>
</feature>
<name>A0A9W9RR97_9EURO</name>
<evidence type="ECO:0000256" key="7">
    <source>
        <dbReference type="ARBA" id="ARBA00022989"/>
    </source>
</evidence>
<keyword evidence="5" id="KW-0846">Cobalamin</keyword>
<evidence type="ECO:0000256" key="6">
    <source>
        <dbReference type="ARBA" id="ARBA00022692"/>
    </source>
</evidence>
<evidence type="ECO:0000256" key="11">
    <source>
        <dbReference type="ARBA" id="ARBA00025515"/>
    </source>
</evidence>
<organism evidence="13 14">
    <name type="scientific">Penicillium cataractarum</name>
    <dbReference type="NCBI Taxonomy" id="2100454"/>
    <lineage>
        <taxon>Eukaryota</taxon>
        <taxon>Fungi</taxon>
        <taxon>Dikarya</taxon>
        <taxon>Ascomycota</taxon>
        <taxon>Pezizomycotina</taxon>
        <taxon>Eurotiomycetes</taxon>
        <taxon>Eurotiomycetidae</taxon>
        <taxon>Eurotiales</taxon>
        <taxon>Aspergillaceae</taxon>
        <taxon>Penicillium</taxon>
    </lineage>
</organism>
<dbReference type="InterPro" id="IPR050854">
    <property type="entry name" value="LMBD1_LysCbl_Transport"/>
</dbReference>
<keyword evidence="4" id="KW-0813">Transport</keyword>
<evidence type="ECO:0000256" key="2">
    <source>
        <dbReference type="ARBA" id="ARBA00009901"/>
    </source>
</evidence>
<keyword evidence="10" id="KW-0170">Cobalt</keyword>
<comment type="function">
    <text evidence="11">Probable lysosomal cobalamin transporter. Required to export cobalamin from lysosomes allowing its conversion to cofactors.</text>
</comment>
<feature type="transmembrane region" description="Helical" evidence="12">
    <location>
        <begin position="312"/>
        <end position="332"/>
    </location>
</feature>
<keyword evidence="8 12" id="KW-0472">Membrane</keyword>
<evidence type="ECO:0000256" key="3">
    <source>
        <dbReference type="ARBA" id="ARBA00017088"/>
    </source>
</evidence>
<evidence type="ECO:0000256" key="1">
    <source>
        <dbReference type="ARBA" id="ARBA00004155"/>
    </source>
</evidence>
<evidence type="ECO:0000256" key="8">
    <source>
        <dbReference type="ARBA" id="ARBA00023136"/>
    </source>
</evidence>
<keyword evidence="9" id="KW-0458">Lysosome</keyword>
<evidence type="ECO:0000313" key="13">
    <source>
        <dbReference type="EMBL" id="KAJ5364936.1"/>
    </source>
</evidence>
<gene>
    <name evidence="13" type="ORF">N7496_010649</name>
</gene>
<evidence type="ECO:0000256" key="12">
    <source>
        <dbReference type="SAM" id="Phobius"/>
    </source>
</evidence>
<feature type="transmembrane region" description="Helical" evidence="12">
    <location>
        <begin position="506"/>
        <end position="531"/>
    </location>
</feature>
<evidence type="ECO:0000256" key="10">
    <source>
        <dbReference type="ARBA" id="ARBA00023285"/>
    </source>
</evidence>
<protein>
    <recommendedName>
        <fullName evidence="3">Probable lysosomal cobalamin transporter</fullName>
    </recommendedName>
</protein>
<dbReference type="PANTHER" id="PTHR16130">
    <property type="entry name" value="LYSOSOMAL COBALAMIN TRANSPORTER-RELATED"/>
    <property type="match status" value="1"/>
</dbReference>
<feature type="transmembrane region" description="Helical" evidence="12">
    <location>
        <begin position="7"/>
        <end position="29"/>
    </location>
</feature>
<feature type="transmembrane region" description="Helical" evidence="12">
    <location>
        <begin position="344"/>
        <end position="363"/>
    </location>
</feature>
<keyword evidence="14" id="KW-1185">Reference proteome</keyword>
<dbReference type="PANTHER" id="PTHR16130:SF2">
    <property type="entry name" value="LYSOSOMAL COBALAMIN TRANSPORT ESCORT PROTEIN LMBD1"/>
    <property type="match status" value="1"/>
</dbReference>
<reference evidence="13" key="1">
    <citation type="submission" date="2022-11" db="EMBL/GenBank/DDBJ databases">
        <authorList>
            <person name="Petersen C."/>
        </authorList>
    </citation>
    <scope>NUCLEOTIDE SEQUENCE</scope>
    <source>
        <strain evidence="13">IBT 29864</strain>
    </source>
</reference>
<dbReference type="Pfam" id="PF04791">
    <property type="entry name" value="LMBR1"/>
    <property type="match status" value="1"/>
</dbReference>
<evidence type="ECO:0000313" key="14">
    <source>
        <dbReference type="Proteomes" id="UP001147782"/>
    </source>
</evidence>
<dbReference type="OrthoDB" id="73273at2759"/>
<keyword evidence="7 12" id="KW-1133">Transmembrane helix</keyword>
<dbReference type="RefSeq" id="XP_056552562.1">
    <property type="nucleotide sequence ID" value="XM_056703562.1"/>
</dbReference>
<proteinExistence type="inferred from homology"/>
<dbReference type="GO" id="GO:0031419">
    <property type="term" value="F:cobalamin binding"/>
    <property type="evidence" value="ECO:0007669"/>
    <property type="project" value="UniProtKB-KW"/>
</dbReference>
<feature type="transmembrane region" description="Helical" evidence="12">
    <location>
        <begin position="146"/>
        <end position="167"/>
    </location>
</feature>
<dbReference type="GO" id="GO:0072665">
    <property type="term" value="P:protein localization to vacuole"/>
    <property type="evidence" value="ECO:0007669"/>
    <property type="project" value="TreeGrafter"/>
</dbReference>
<dbReference type="InterPro" id="IPR006876">
    <property type="entry name" value="LMBR1-like_membr_prot"/>
</dbReference>
<sequence>MALVQISLIWTLYVFVVALLLIVAAVFVHVYQTPRFHHPSVTFTCVLAITSLLATLFLLPVDVALVSLTTSSKLGRRKDWATQDEVDKITSSLTVAYDLLYSLDVLLCLLGIPFAYFWYDEYDETTTETGQQTAGQRLWGALKYTMSFATVVIILFLVGFFVPVSRNKNGMDLDYFKKLFNENHGERALTFVLGVLTTIGICLYVIYTSSGLALFPISLIKTAPSISSMRLRARTAVHLETNRERQRQLEGSCGGNPDLLSSNDRRELNILVREERTLIQRQRLVEEAQGECWSCLVRAWFKIEAICRPFKLLGGILLLLVASITWVSMLLTSVDKAKNSICKILCGYILGHVTFFNPVNWALVQCANIFPVDYAIFTVLVLFFFCSSIAGIAAVGIRFLWIRILQIRQGHTSPQALLLATAMLMLIILALNYSILMVIAPQYATFGPQTFCDRAPEPPLHQPDCSNNKDLIKPCSELADNPAAQRVCTPCIGSTLLNRVTLNFPFFGAVFFWAQFLFLGFSLITFLTSLVRFPNLGERQLGEDAEEPEEEGLLASTRRRFNASWQDITGRASGNGSDE</sequence>
<comment type="caution">
    <text evidence="13">The sequence shown here is derived from an EMBL/GenBank/DDBJ whole genome shotgun (WGS) entry which is preliminary data.</text>
</comment>
<accession>A0A9W9RR97</accession>
<feature type="transmembrane region" description="Helical" evidence="12">
    <location>
        <begin position="99"/>
        <end position="119"/>
    </location>
</feature>
<dbReference type="Proteomes" id="UP001147782">
    <property type="component" value="Unassembled WGS sequence"/>
</dbReference>
<evidence type="ECO:0000256" key="9">
    <source>
        <dbReference type="ARBA" id="ARBA00023228"/>
    </source>
</evidence>
<feature type="transmembrane region" description="Helical" evidence="12">
    <location>
        <begin position="41"/>
        <end position="68"/>
    </location>
</feature>
<feature type="transmembrane region" description="Helical" evidence="12">
    <location>
        <begin position="188"/>
        <end position="207"/>
    </location>
</feature>
<feature type="transmembrane region" description="Helical" evidence="12">
    <location>
        <begin position="417"/>
        <end position="440"/>
    </location>
</feature>
<dbReference type="AlphaFoldDB" id="A0A9W9RR97"/>
<comment type="similarity">
    <text evidence="2">Belongs to the LIMR family. LMBRD1 subfamily.</text>
</comment>
<evidence type="ECO:0000256" key="4">
    <source>
        <dbReference type="ARBA" id="ARBA00022448"/>
    </source>
</evidence>
<dbReference type="EMBL" id="JAPZBS010000008">
    <property type="protein sequence ID" value="KAJ5364936.1"/>
    <property type="molecule type" value="Genomic_DNA"/>
</dbReference>
<dbReference type="GO" id="GO:0005774">
    <property type="term" value="C:vacuolar membrane"/>
    <property type="evidence" value="ECO:0007669"/>
    <property type="project" value="TreeGrafter"/>
</dbReference>
<evidence type="ECO:0000256" key="5">
    <source>
        <dbReference type="ARBA" id="ARBA00022628"/>
    </source>
</evidence>
<reference evidence="13" key="2">
    <citation type="journal article" date="2023" name="IMA Fungus">
        <title>Comparative genomic study of the Penicillium genus elucidates a diverse pangenome and 15 lateral gene transfer events.</title>
        <authorList>
            <person name="Petersen C."/>
            <person name="Sorensen T."/>
            <person name="Nielsen M.R."/>
            <person name="Sondergaard T.E."/>
            <person name="Sorensen J.L."/>
            <person name="Fitzpatrick D.A."/>
            <person name="Frisvad J.C."/>
            <person name="Nielsen K.L."/>
        </authorList>
    </citation>
    <scope>NUCLEOTIDE SEQUENCE</scope>
    <source>
        <strain evidence="13">IBT 29864</strain>
    </source>
</reference>
<dbReference type="GeneID" id="81442741"/>